<gene>
    <name evidence="12" type="primary">copA</name>
    <name evidence="12" type="ORF">TCON_0772</name>
</gene>
<evidence type="ECO:0000256" key="5">
    <source>
        <dbReference type="ARBA" id="ARBA00022741"/>
    </source>
</evidence>
<dbReference type="InterPro" id="IPR008250">
    <property type="entry name" value="ATPase_P-typ_transduc_dom_A_sf"/>
</dbReference>
<dbReference type="SUPFAM" id="SSF56784">
    <property type="entry name" value="HAD-like"/>
    <property type="match status" value="1"/>
</dbReference>
<evidence type="ECO:0000256" key="6">
    <source>
        <dbReference type="ARBA" id="ARBA00022840"/>
    </source>
</evidence>
<feature type="transmembrane region" description="Helical" evidence="10">
    <location>
        <begin position="675"/>
        <end position="694"/>
    </location>
</feature>
<evidence type="ECO:0000256" key="3">
    <source>
        <dbReference type="ARBA" id="ARBA00022692"/>
    </source>
</evidence>
<keyword evidence="8 10" id="KW-1133">Transmembrane helix</keyword>
<dbReference type="InterPro" id="IPR023298">
    <property type="entry name" value="ATPase_P-typ_TM_dom_sf"/>
</dbReference>
<evidence type="ECO:0000256" key="1">
    <source>
        <dbReference type="ARBA" id="ARBA00004127"/>
    </source>
</evidence>
<proteinExistence type="inferred from homology"/>
<comment type="subcellular location">
    <subcellularLocation>
        <location evidence="1">Endomembrane system</location>
        <topology evidence="1">Multi-pass membrane protein</topology>
    </subcellularLocation>
    <subcellularLocation>
        <location evidence="10">Membrane</location>
    </subcellularLocation>
</comment>
<reference evidence="12 13" key="1">
    <citation type="submission" date="2019-01" db="EMBL/GenBank/DDBJ databases">
        <title>Genomes sequencing and comparative genomics of infectious freshwater microsporidia, Cucumispora dikerogammari and Thelohania contejeani.</title>
        <authorList>
            <person name="Cormier A."/>
            <person name="Giraud I."/>
            <person name="Wattier R."/>
            <person name="Teixeira M."/>
            <person name="Grandjean F."/>
            <person name="Rigaud T."/>
            <person name="Cordaux R."/>
        </authorList>
    </citation>
    <scope>NUCLEOTIDE SEQUENCE [LARGE SCALE GENOMIC DNA]</scope>
    <source>
        <strain evidence="12">T1</strain>
        <tissue evidence="12">Spores</tissue>
    </source>
</reference>
<feature type="transmembrane region" description="Helical" evidence="10">
    <location>
        <begin position="346"/>
        <end position="365"/>
    </location>
</feature>
<keyword evidence="5 10" id="KW-0547">Nucleotide-binding</keyword>
<dbReference type="NCBIfam" id="TIGR01525">
    <property type="entry name" value="ATPase-IB_hvy"/>
    <property type="match status" value="1"/>
</dbReference>
<feature type="domain" description="HMA" evidence="11">
    <location>
        <begin position="5"/>
        <end position="71"/>
    </location>
</feature>
<dbReference type="SUPFAM" id="SSF55008">
    <property type="entry name" value="HMA, heavy metal-associated domain"/>
    <property type="match status" value="1"/>
</dbReference>
<dbReference type="InterPro" id="IPR006121">
    <property type="entry name" value="HMA_dom"/>
</dbReference>
<feature type="transmembrane region" description="Helical" evidence="10">
    <location>
        <begin position="700"/>
        <end position="722"/>
    </location>
</feature>
<keyword evidence="6 10" id="KW-0067">ATP-binding</keyword>
<evidence type="ECO:0000256" key="4">
    <source>
        <dbReference type="ARBA" id="ARBA00022723"/>
    </source>
</evidence>
<dbReference type="InterPro" id="IPR018303">
    <property type="entry name" value="ATPase_P-typ_P_site"/>
</dbReference>
<feature type="transmembrane region" description="Helical" evidence="10">
    <location>
        <begin position="78"/>
        <end position="95"/>
    </location>
</feature>
<dbReference type="Pfam" id="PF00702">
    <property type="entry name" value="Hydrolase"/>
    <property type="match status" value="1"/>
</dbReference>
<dbReference type="SUPFAM" id="SSF81653">
    <property type="entry name" value="Calcium ATPase, transduction domain A"/>
    <property type="match status" value="1"/>
</dbReference>
<comment type="similarity">
    <text evidence="2 10">Belongs to the cation transport ATPase (P-type) (TC 3.A.3) family. Type IB subfamily.</text>
</comment>
<evidence type="ECO:0000256" key="10">
    <source>
        <dbReference type="RuleBase" id="RU362081"/>
    </source>
</evidence>
<dbReference type="Proteomes" id="UP001516464">
    <property type="component" value="Unassembled WGS sequence"/>
</dbReference>
<evidence type="ECO:0000256" key="9">
    <source>
        <dbReference type="ARBA" id="ARBA00023136"/>
    </source>
</evidence>
<dbReference type="PROSITE" id="PS00154">
    <property type="entry name" value="ATPASE_E1_E2"/>
    <property type="match status" value="1"/>
</dbReference>
<dbReference type="NCBIfam" id="TIGR01494">
    <property type="entry name" value="ATPase_P-type"/>
    <property type="match status" value="2"/>
</dbReference>
<comment type="caution">
    <text evidence="12">The sequence shown here is derived from an EMBL/GenBank/DDBJ whole genome shotgun (WGS) entry which is preliminary data.</text>
</comment>
<dbReference type="Gene3D" id="3.40.1110.10">
    <property type="entry name" value="Calcium-transporting ATPase, cytoplasmic domain N"/>
    <property type="match status" value="1"/>
</dbReference>
<sequence>MKNKQCKILSIGNIRCTNCSYKIKNLLLKQEGVLDIAINIFLKQIKIEYLTDIISGYELIEILREGGYEINAEAKSTGLFFIILSLYLSQMISHYFFKRSIYLEFIYAAFLQIIFGINTMKNTSMNTEYYIMIGSYTSFVSGIIGMLFFIELEAYTFFRNSSMLILFILLGKLIEECVRTANNKFIQQQNNKPIKYKIINRSMNELSEEFIENIKIGDIIQINPYSYIPVDGSVINGESYVDESDLTGEAKPKLKTKRSRVYAGTINMKDVLLVAADKVGKETFVSEILKLLEYSQFEPVSKGFSFYFSRIILLLSITTFIIHYILGSYGIKPPLLYLSYSSPFLVAVRIGISVLVISCPCAYSISRPMAFLMASNNLFKEGIILKDVNCFKFTRNVNVIFFDKTGTLTTGNMKIVNVITPSYNKIFENIIYLLLSSLEYDSMHPIGISLYKHFKQDLIVAFDEKGTIDGVGIYGYIKRIYKYDIKIVNDKKGYAIKEDKHLFNCLQKDFKNEIRETIKTAKYKCSNPSNAIILYVIINNIVVTEIHLLDEIRTGAFELVKELQEMDIQSIILSGDIESNVKRVADSLGIIKVYFGKTAKDKRDIIEKYQELFGPVIMVGDGTNDTPALSVAKIGISFNTIYNVSNVSFITDNIKKIIYFIRLGKRVDRKIQINYFLSIIYNIIAIPGSIGLLIPFNIYFTPNIGCFCMLASSLSVIISSLLL</sequence>
<dbReference type="Gene3D" id="3.30.70.100">
    <property type="match status" value="1"/>
</dbReference>
<dbReference type="PANTHER" id="PTHR43520">
    <property type="entry name" value="ATP7, ISOFORM B"/>
    <property type="match status" value="1"/>
</dbReference>
<evidence type="ECO:0000256" key="7">
    <source>
        <dbReference type="ARBA" id="ARBA00022967"/>
    </source>
</evidence>
<dbReference type="PANTHER" id="PTHR43520:SF8">
    <property type="entry name" value="P-TYPE CU(+) TRANSPORTER"/>
    <property type="match status" value="1"/>
</dbReference>
<dbReference type="PROSITE" id="PS50846">
    <property type="entry name" value="HMA_2"/>
    <property type="match status" value="1"/>
</dbReference>
<dbReference type="InterPro" id="IPR027256">
    <property type="entry name" value="P-typ_ATPase_IB"/>
</dbReference>
<evidence type="ECO:0000259" key="11">
    <source>
        <dbReference type="PROSITE" id="PS50846"/>
    </source>
</evidence>
<dbReference type="SUPFAM" id="SSF81665">
    <property type="entry name" value="Calcium ATPase, transmembrane domain M"/>
    <property type="match status" value="1"/>
</dbReference>
<dbReference type="PRINTS" id="PR00119">
    <property type="entry name" value="CATATPASE"/>
</dbReference>
<dbReference type="InterPro" id="IPR036412">
    <property type="entry name" value="HAD-like_sf"/>
</dbReference>
<organism evidence="12 13">
    <name type="scientific">Astathelohania contejeani</name>
    <dbReference type="NCBI Taxonomy" id="164912"/>
    <lineage>
        <taxon>Eukaryota</taxon>
        <taxon>Fungi</taxon>
        <taxon>Fungi incertae sedis</taxon>
        <taxon>Microsporidia</taxon>
        <taxon>Astathelohaniidae</taxon>
        <taxon>Astathelohania</taxon>
    </lineage>
</organism>
<keyword evidence="4 10" id="KW-0479">Metal-binding</keyword>
<dbReference type="InterPro" id="IPR059000">
    <property type="entry name" value="ATPase_P-type_domA"/>
</dbReference>
<name>A0ABQ7I0R5_9MICR</name>
<dbReference type="Pfam" id="PF00122">
    <property type="entry name" value="E1-E2_ATPase"/>
    <property type="match status" value="1"/>
</dbReference>
<keyword evidence="13" id="KW-1185">Reference proteome</keyword>
<feature type="transmembrane region" description="Helical" evidence="10">
    <location>
        <begin position="156"/>
        <end position="174"/>
    </location>
</feature>
<protein>
    <submittedName>
        <fullName evidence="12">Copper-exporting P-type ATPase</fullName>
    </submittedName>
</protein>
<accession>A0ABQ7I0R5</accession>
<dbReference type="Pfam" id="PF00403">
    <property type="entry name" value="HMA"/>
    <property type="match status" value="1"/>
</dbReference>
<dbReference type="InterPro" id="IPR023214">
    <property type="entry name" value="HAD_sf"/>
</dbReference>
<evidence type="ECO:0000313" key="13">
    <source>
        <dbReference type="Proteomes" id="UP001516464"/>
    </source>
</evidence>
<dbReference type="InterPro" id="IPR023299">
    <property type="entry name" value="ATPase_P-typ_cyto_dom_N"/>
</dbReference>
<feature type="transmembrane region" description="Helical" evidence="10">
    <location>
        <begin position="101"/>
        <end position="117"/>
    </location>
</feature>
<dbReference type="SUPFAM" id="SSF81660">
    <property type="entry name" value="Metal cation-transporting ATPase, ATP-binding domain N"/>
    <property type="match status" value="1"/>
</dbReference>
<keyword evidence="9 10" id="KW-0472">Membrane</keyword>
<dbReference type="Gene3D" id="3.40.50.1000">
    <property type="entry name" value="HAD superfamily/HAD-like"/>
    <property type="match status" value="1"/>
</dbReference>
<keyword evidence="3 10" id="KW-0812">Transmembrane</keyword>
<dbReference type="EMBL" id="SBIQ01000033">
    <property type="protein sequence ID" value="KAF7684022.1"/>
    <property type="molecule type" value="Genomic_DNA"/>
</dbReference>
<evidence type="ECO:0000256" key="2">
    <source>
        <dbReference type="ARBA" id="ARBA00006024"/>
    </source>
</evidence>
<keyword evidence="7" id="KW-1278">Translocase</keyword>
<dbReference type="InterPro" id="IPR001757">
    <property type="entry name" value="P_typ_ATPase"/>
</dbReference>
<feature type="transmembrane region" description="Helical" evidence="10">
    <location>
        <begin position="307"/>
        <end position="326"/>
    </location>
</feature>
<evidence type="ECO:0000313" key="12">
    <source>
        <dbReference type="EMBL" id="KAF7684022.1"/>
    </source>
</evidence>
<dbReference type="Gene3D" id="2.70.150.10">
    <property type="entry name" value="Calcium-transporting ATPase, cytoplasmic transduction domain A"/>
    <property type="match status" value="1"/>
</dbReference>
<evidence type="ECO:0000256" key="8">
    <source>
        <dbReference type="ARBA" id="ARBA00022989"/>
    </source>
</evidence>
<dbReference type="CDD" id="cd00371">
    <property type="entry name" value="HMA"/>
    <property type="match status" value="1"/>
</dbReference>
<feature type="transmembrane region" description="Helical" evidence="10">
    <location>
        <begin position="129"/>
        <end position="150"/>
    </location>
</feature>
<dbReference type="InterPro" id="IPR036163">
    <property type="entry name" value="HMA_dom_sf"/>
</dbReference>